<feature type="domain" description="HTH lysR-type" evidence="5">
    <location>
        <begin position="8"/>
        <end position="65"/>
    </location>
</feature>
<dbReference type="PANTHER" id="PTHR30118">
    <property type="entry name" value="HTH-TYPE TRANSCRIPTIONAL REGULATOR LEUO-RELATED"/>
    <property type="match status" value="1"/>
</dbReference>
<dbReference type="InterPro" id="IPR005119">
    <property type="entry name" value="LysR_subst-bd"/>
</dbReference>
<proteinExistence type="inferred from homology"/>
<gene>
    <name evidence="6" type="ORF">CQW29_04185</name>
</gene>
<dbReference type="PROSITE" id="PS50931">
    <property type="entry name" value="HTH_LYSR"/>
    <property type="match status" value="1"/>
</dbReference>
<dbReference type="Pfam" id="PF00126">
    <property type="entry name" value="HTH_1"/>
    <property type="match status" value="1"/>
</dbReference>
<dbReference type="SUPFAM" id="SSF46785">
    <property type="entry name" value="Winged helix' DNA-binding domain"/>
    <property type="match status" value="1"/>
</dbReference>
<dbReference type="GO" id="GO:0003700">
    <property type="term" value="F:DNA-binding transcription factor activity"/>
    <property type="evidence" value="ECO:0007669"/>
    <property type="project" value="InterPro"/>
</dbReference>
<dbReference type="PRINTS" id="PR00039">
    <property type="entry name" value="HTHLYSR"/>
</dbReference>
<evidence type="ECO:0000256" key="1">
    <source>
        <dbReference type="ARBA" id="ARBA00009437"/>
    </source>
</evidence>
<dbReference type="Gene3D" id="3.40.190.10">
    <property type="entry name" value="Periplasmic binding protein-like II"/>
    <property type="match status" value="2"/>
</dbReference>
<evidence type="ECO:0000313" key="6">
    <source>
        <dbReference type="EMBL" id="PRD16872.1"/>
    </source>
</evidence>
<accession>A0A2S9IGE3</accession>
<sequence>MSSNLRTLDLNLLKTLDALLDERSVTRAAQRLSLTQPAVSAMLNRLREHFDDPLFTRGQHGINPTLRALALAAPVKQILGDIDQLLQPQVFDAASSQMSLSIAATDYSLSAVAVPFIAALRQQAPGVQVSVQPVENDRLAVQMERGEIDMALLTPDTTPADLHARYLFDEQYVCLLRPDHPALQHGDLTLDQFCALDHALVSHSGREFRGVTDQALASLGRQRRVTLAVNSFLVLPQILRNSDLIAVVPRRLAESADGLMQVAPPVPVKGFSKTLVWHERSHRDPGHRWLRALLFTTLGLDASTL</sequence>
<keyword evidence="3" id="KW-0238">DNA-binding</keyword>
<evidence type="ECO:0000313" key="7">
    <source>
        <dbReference type="Proteomes" id="UP000239181"/>
    </source>
</evidence>
<dbReference type="InterPro" id="IPR000847">
    <property type="entry name" value="LysR_HTH_N"/>
</dbReference>
<evidence type="ECO:0000256" key="4">
    <source>
        <dbReference type="ARBA" id="ARBA00023163"/>
    </source>
</evidence>
<keyword evidence="7" id="KW-1185">Reference proteome</keyword>
<dbReference type="AlphaFoldDB" id="A0A2S9IGE3"/>
<keyword evidence="2" id="KW-0805">Transcription regulation</keyword>
<dbReference type="RefSeq" id="WP_105591454.1">
    <property type="nucleotide sequence ID" value="NZ_PDET01000002.1"/>
</dbReference>
<dbReference type="Proteomes" id="UP000239181">
    <property type="component" value="Unassembled WGS sequence"/>
</dbReference>
<evidence type="ECO:0000256" key="3">
    <source>
        <dbReference type="ARBA" id="ARBA00023125"/>
    </source>
</evidence>
<keyword evidence="4" id="KW-0804">Transcription</keyword>
<comment type="similarity">
    <text evidence="1">Belongs to the LysR transcriptional regulatory family.</text>
</comment>
<evidence type="ECO:0000259" key="5">
    <source>
        <dbReference type="PROSITE" id="PS50931"/>
    </source>
</evidence>
<reference evidence="6 7" key="1">
    <citation type="submission" date="2017-10" db="EMBL/GenBank/DDBJ databases">
        <title>Draft genome of two endophytic bacteria isolated from 'guarana' Paullinia cupana (Mart.) Ducke.</title>
        <authorList>
            <person name="Siqueira K.A."/>
            <person name="Liotti R.G."/>
            <person name="Mendes T.A."/>
            <person name="Soares M.A."/>
        </authorList>
    </citation>
    <scope>NUCLEOTIDE SEQUENCE [LARGE SCALE GENOMIC DNA]</scope>
    <source>
        <strain evidence="6 7">342</strain>
    </source>
</reference>
<organism evidence="6 7">
    <name type="scientific">Pantoea coffeiphila</name>
    <dbReference type="NCBI Taxonomy" id="1465635"/>
    <lineage>
        <taxon>Bacteria</taxon>
        <taxon>Pseudomonadati</taxon>
        <taxon>Pseudomonadota</taxon>
        <taxon>Gammaproteobacteria</taxon>
        <taxon>Enterobacterales</taxon>
        <taxon>Erwiniaceae</taxon>
        <taxon>Pantoea</taxon>
    </lineage>
</organism>
<comment type="caution">
    <text evidence="6">The sequence shown here is derived from an EMBL/GenBank/DDBJ whole genome shotgun (WGS) entry which is preliminary data.</text>
</comment>
<dbReference type="Pfam" id="PF03466">
    <property type="entry name" value="LysR_substrate"/>
    <property type="match status" value="1"/>
</dbReference>
<dbReference type="EMBL" id="PDET01000002">
    <property type="protein sequence ID" value="PRD16872.1"/>
    <property type="molecule type" value="Genomic_DNA"/>
</dbReference>
<dbReference type="PANTHER" id="PTHR30118:SF15">
    <property type="entry name" value="TRANSCRIPTIONAL REGULATORY PROTEIN"/>
    <property type="match status" value="1"/>
</dbReference>
<dbReference type="InterPro" id="IPR036388">
    <property type="entry name" value="WH-like_DNA-bd_sf"/>
</dbReference>
<dbReference type="OrthoDB" id="8557381at2"/>
<dbReference type="InterPro" id="IPR036390">
    <property type="entry name" value="WH_DNA-bd_sf"/>
</dbReference>
<dbReference type="GO" id="GO:0003677">
    <property type="term" value="F:DNA binding"/>
    <property type="evidence" value="ECO:0007669"/>
    <property type="project" value="UniProtKB-KW"/>
</dbReference>
<dbReference type="InterPro" id="IPR050389">
    <property type="entry name" value="LysR-type_TF"/>
</dbReference>
<dbReference type="SUPFAM" id="SSF53850">
    <property type="entry name" value="Periplasmic binding protein-like II"/>
    <property type="match status" value="1"/>
</dbReference>
<protein>
    <submittedName>
        <fullName evidence="6">Transcriptional regulator</fullName>
    </submittedName>
</protein>
<evidence type="ECO:0000256" key="2">
    <source>
        <dbReference type="ARBA" id="ARBA00023015"/>
    </source>
</evidence>
<dbReference type="Gene3D" id="1.10.10.10">
    <property type="entry name" value="Winged helix-like DNA-binding domain superfamily/Winged helix DNA-binding domain"/>
    <property type="match status" value="1"/>
</dbReference>
<name>A0A2S9IGE3_9GAMM</name>